<dbReference type="NCBIfam" id="NF002087">
    <property type="entry name" value="PRK00915.1-4"/>
    <property type="match status" value="1"/>
</dbReference>
<keyword evidence="6 10" id="KW-0808">Transferase</keyword>
<dbReference type="SUPFAM" id="SSF51569">
    <property type="entry name" value="Aldolase"/>
    <property type="match status" value="1"/>
</dbReference>
<dbReference type="PANTHER" id="PTHR10277:SF9">
    <property type="entry name" value="2-ISOPROPYLMALATE SYNTHASE 1, CHLOROPLASTIC-RELATED"/>
    <property type="match status" value="1"/>
</dbReference>
<dbReference type="Pfam" id="PF22617">
    <property type="entry name" value="HCS_D2"/>
    <property type="match status" value="1"/>
</dbReference>
<dbReference type="HAMAP" id="MF_01025">
    <property type="entry name" value="LeuA_type1"/>
    <property type="match status" value="1"/>
</dbReference>
<keyword evidence="7" id="KW-0479">Metal-binding</keyword>
<comment type="similarity">
    <text evidence="2">Belongs to the alpha-IPM synthase/homocitrate synthase family. LeuA type 1 subfamily.</text>
</comment>
<dbReference type="InterPro" id="IPR013785">
    <property type="entry name" value="Aldolase_TIM"/>
</dbReference>
<dbReference type="Gene3D" id="1.10.238.260">
    <property type="match status" value="1"/>
</dbReference>
<reference evidence="10" key="1">
    <citation type="submission" date="2018-06" db="EMBL/GenBank/DDBJ databases">
        <authorList>
            <person name="Zhirakovskaya E."/>
        </authorList>
    </citation>
    <scope>NUCLEOTIDE SEQUENCE</scope>
</reference>
<sequence>MTTKQTKDEQKEQKSKDTDRVLIFDTTLRDGEQSPGATMTLQEKLQIAELLDEMGVDIIEAGFPIASNGDFEAVSQIAKRSKNSVIAGLARAISGDIERAGEAVKHAERGRIHTFVSTSPIHLAHQMKKTQEEVLEIIEKTVTQARNLIDDVEWSAMDATRTPLEYLARCTEAAIKAGATTINIPDTVGYSTPQDYYQLFVDLIEMVADSDKVIFSTHCHNDLGLAVANSLAGVRGGARQVECTINGLGERAGNAALEEMVMTIRTRADVMPYHTGIETTHLAKASKVVSAAANFPVQYNKAIVGKNAFAHESGIHQDGMLKNAQTYEIMTPESVGIKSTSLVLGKHSGRHAFKEKLRDFGYDLGDNRFQEVFERFKSLADRKKNVYDEDIIALVDDEIGSAGDLIRLVDMEVVSKTSGEHRCDMVLDIEGETISVSTQGSGSVDAIFNAIKKGVNANPHLLLYGVDAVTGGTDAQANAHVRLEMDGKIASGRGAEPDTLVASAKAYLNAYNRLMVERGASAQGAMAKS</sequence>
<feature type="domain" description="Pyruvate carboxyltransferase" evidence="9">
    <location>
        <begin position="21"/>
        <end position="283"/>
    </location>
</feature>
<dbReference type="Gene3D" id="3.30.160.270">
    <property type="match status" value="1"/>
</dbReference>
<dbReference type="EC" id="2.3.3.13" evidence="3"/>
<dbReference type="Pfam" id="PF08502">
    <property type="entry name" value="LeuA_dimer"/>
    <property type="match status" value="1"/>
</dbReference>
<dbReference type="InterPro" id="IPR054691">
    <property type="entry name" value="LeuA/HCS_post-cat"/>
</dbReference>
<dbReference type="InterPro" id="IPR000891">
    <property type="entry name" value="PYR_CT"/>
</dbReference>
<evidence type="ECO:0000256" key="4">
    <source>
        <dbReference type="ARBA" id="ARBA00022430"/>
    </source>
</evidence>
<dbReference type="PANTHER" id="PTHR10277">
    <property type="entry name" value="HOMOCITRATE SYNTHASE-RELATED"/>
    <property type="match status" value="1"/>
</dbReference>
<dbReference type="FunFam" id="1.10.238.260:FF:000001">
    <property type="entry name" value="2-isopropylmalate synthase"/>
    <property type="match status" value="1"/>
</dbReference>
<dbReference type="GO" id="GO:0009098">
    <property type="term" value="P:L-leucine biosynthetic process"/>
    <property type="evidence" value="ECO:0007669"/>
    <property type="project" value="UniProtKB-UniPathway"/>
</dbReference>
<accession>A0A3B0UE44</accession>
<evidence type="ECO:0000256" key="7">
    <source>
        <dbReference type="ARBA" id="ARBA00022723"/>
    </source>
</evidence>
<name>A0A3B0UE44_9ZZZZ</name>
<keyword evidence="4" id="KW-0432">Leucine biosynthesis</keyword>
<dbReference type="Pfam" id="PF00682">
    <property type="entry name" value="HMGL-like"/>
    <property type="match status" value="1"/>
</dbReference>
<comment type="pathway">
    <text evidence="1">Amino-acid biosynthesis; L-leucine biosynthesis; L-leucine from 3-methyl-2-oxobutanoate: step 1/4.</text>
</comment>
<keyword evidence="10" id="KW-0012">Acyltransferase</keyword>
<dbReference type="SUPFAM" id="SSF110921">
    <property type="entry name" value="2-isopropylmalate synthase LeuA, allosteric (dimerisation) domain"/>
    <property type="match status" value="1"/>
</dbReference>
<dbReference type="PROSITE" id="PS00815">
    <property type="entry name" value="AIPM_HOMOCIT_SYNTH_1"/>
    <property type="match status" value="1"/>
</dbReference>
<dbReference type="InterPro" id="IPR002034">
    <property type="entry name" value="AIPM/Hcit_synth_CS"/>
</dbReference>
<dbReference type="PROSITE" id="PS50991">
    <property type="entry name" value="PYR_CT"/>
    <property type="match status" value="1"/>
</dbReference>
<evidence type="ECO:0000256" key="8">
    <source>
        <dbReference type="ARBA" id="ARBA00023304"/>
    </source>
</evidence>
<dbReference type="CDD" id="cd07940">
    <property type="entry name" value="DRE_TIM_IPMS"/>
    <property type="match status" value="1"/>
</dbReference>
<dbReference type="GO" id="GO:0005829">
    <property type="term" value="C:cytosol"/>
    <property type="evidence" value="ECO:0007669"/>
    <property type="project" value="TreeGrafter"/>
</dbReference>
<dbReference type="Gene3D" id="3.20.20.70">
    <property type="entry name" value="Aldolase class I"/>
    <property type="match status" value="1"/>
</dbReference>
<dbReference type="EMBL" id="UOEQ01000153">
    <property type="protein sequence ID" value="VAW17846.1"/>
    <property type="molecule type" value="Genomic_DNA"/>
</dbReference>
<dbReference type="InterPro" id="IPR036230">
    <property type="entry name" value="LeuA_allosteric_dom_sf"/>
</dbReference>
<proteinExistence type="inferred from homology"/>
<dbReference type="PROSITE" id="PS00816">
    <property type="entry name" value="AIPM_HOMOCIT_SYNTH_2"/>
    <property type="match status" value="1"/>
</dbReference>
<dbReference type="SMART" id="SM00917">
    <property type="entry name" value="LeuA_dimer"/>
    <property type="match status" value="1"/>
</dbReference>
<dbReference type="NCBIfam" id="NF002086">
    <property type="entry name" value="PRK00915.1-3"/>
    <property type="match status" value="1"/>
</dbReference>
<evidence type="ECO:0000256" key="6">
    <source>
        <dbReference type="ARBA" id="ARBA00022679"/>
    </source>
</evidence>
<dbReference type="NCBIfam" id="TIGR00973">
    <property type="entry name" value="leuA_bact"/>
    <property type="match status" value="1"/>
</dbReference>
<organism evidence="10">
    <name type="scientific">hydrothermal vent metagenome</name>
    <dbReference type="NCBI Taxonomy" id="652676"/>
    <lineage>
        <taxon>unclassified sequences</taxon>
        <taxon>metagenomes</taxon>
        <taxon>ecological metagenomes</taxon>
    </lineage>
</organism>
<dbReference type="AlphaFoldDB" id="A0A3B0UE44"/>
<dbReference type="InterPro" id="IPR005671">
    <property type="entry name" value="LeuA_bact_synth"/>
</dbReference>
<evidence type="ECO:0000259" key="9">
    <source>
        <dbReference type="PROSITE" id="PS50991"/>
    </source>
</evidence>
<dbReference type="GO" id="GO:0003852">
    <property type="term" value="F:2-isopropylmalate synthase activity"/>
    <property type="evidence" value="ECO:0007669"/>
    <property type="project" value="UniProtKB-EC"/>
</dbReference>
<protein>
    <recommendedName>
        <fullName evidence="3">2-isopropylmalate synthase</fullName>
        <ecNumber evidence="3">2.3.3.13</ecNumber>
    </recommendedName>
</protein>
<dbReference type="InterPro" id="IPR050073">
    <property type="entry name" value="2-IPM_HCS-like"/>
</dbReference>
<gene>
    <name evidence="10" type="ORF">MNBD_ALPHA11-1999</name>
</gene>
<dbReference type="UniPathway" id="UPA00048">
    <property type="reaction ID" value="UER00070"/>
</dbReference>
<evidence type="ECO:0000256" key="1">
    <source>
        <dbReference type="ARBA" id="ARBA00004689"/>
    </source>
</evidence>
<keyword evidence="8" id="KW-0100">Branched-chain amino acid biosynthesis</keyword>
<dbReference type="InterPro" id="IPR013709">
    <property type="entry name" value="2-isopropylmalate_synth_dimer"/>
</dbReference>
<dbReference type="FunFam" id="3.30.160.270:FF:000003">
    <property type="entry name" value="2-isopropylmalate synthase"/>
    <property type="match status" value="1"/>
</dbReference>
<evidence type="ECO:0000256" key="2">
    <source>
        <dbReference type="ARBA" id="ARBA00009396"/>
    </source>
</evidence>
<dbReference type="FunFam" id="3.20.20.70:FF:000010">
    <property type="entry name" value="2-isopropylmalate synthase"/>
    <property type="match status" value="1"/>
</dbReference>
<keyword evidence="5" id="KW-0028">Amino-acid biosynthesis</keyword>
<evidence type="ECO:0000256" key="3">
    <source>
        <dbReference type="ARBA" id="ARBA00012973"/>
    </source>
</evidence>
<evidence type="ECO:0000313" key="10">
    <source>
        <dbReference type="EMBL" id="VAW17846.1"/>
    </source>
</evidence>
<evidence type="ECO:0000256" key="5">
    <source>
        <dbReference type="ARBA" id="ARBA00022605"/>
    </source>
</evidence>
<dbReference type="GO" id="GO:0046872">
    <property type="term" value="F:metal ion binding"/>
    <property type="evidence" value="ECO:0007669"/>
    <property type="project" value="UniProtKB-KW"/>
</dbReference>